<keyword evidence="2" id="KW-1133">Transmembrane helix</keyword>
<protein>
    <submittedName>
        <fullName evidence="3">Uncharacterized protein</fullName>
    </submittedName>
</protein>
<feature type="compositionally biased region" description="Polar residues" evidence="1">
    <location>
        <begin position="67"/>
        <end position="77"/>
    </location>
</feature>
<keyword evidence="2" id="KW-0472">Membrane</keyword>
<feature type="region of interest" description="Disordered" evidence="1">
    <location>
        <begin position="164"/>
        <end position="258"/>
    </location>
</feature>
<keyword evidence="4" id="KW-1185">Reference proteome</keyword>
<proteinExistence type="predicted"/>
<feature type="compositionally biased region" description="Pro residues" evidence="1">
    <location>
        <begin position="237"/>
        <end position="251"/>
    </location>
</feature>
<reference evidence="3" key="1">
    <citation type="submission" date="2021-01" db="UniProtKB">
        <authorList>
            <consortium name="EnsemblMetazoa"/>
        </authorList>
    </citation>
    <scope>IDENTIFICATION</scope>
</reference>
<evidence type="ECO:0000256" key="1">
    <source>
        <dbReference type="SAM" id="MobiDB-lite"/>
    </source>
</evidence>
<dbReference type="EnsemblMetazoa" id="CLYHEMT003227.2">
    <property type="protein sequence ID" value="CLYHEMP003227.2"/>
    <property type="gene ID" value="CLYHEMG003227"/>
</dbReference>
<organism evidence="3 4">
    <name type="scientific">Clytia hemisphaerica</name>
    <dbReference type="NCBI Taxonomy" id="252671"/>
    <lineage>
        <taxon>Eukaryota</taxon>
        <taxon>Metazoa</taxon>
        <taxon>Cnidaria</taxon>
        <taxon>Hydrozoa</taxon>
        <taxon>Hydroidolina</taxon>
        <taxon>Leptothecata</taxon>
        <taxon>Obeliida</taxon>
        <taxon>Clytiidae</taxon>
        <taxon>Clytia</taxon>
    </lineage>
</organism>
<evidence type="ECO:0000313" key="3">
    <source>
        <dbReference type="EnsemblMetazoa" id="CLYHEMP003227.2"/>
    </source>
</evidence>
<evidence type="ECO:0000313" key="4">
    <source>
        <dbReference type="Proteomes" id="UP000594262"/>
    </source>
</evidence>
<sequence length="258" mass="28782">QNTPSPVISANTDTDGDDDDDDGSLIAIVILIIIIILIIILVLILLWMIRKRKTITDEKPDEEASRGATSLSAETNDTFDNELKSEATLGRINFGSNFNDDEVHVNEQWQGLSQIQYLYGTDREWKFEDDEISTVDVDATSRIRFLFESQNSLRHLIDEMKEGDEGRTIYDEDGTEMETYRSNGGGAENPPSSGASDDNQDENENNDDEMDNTNEEDNDSDDDSSPQSSSPNKELPARPPPPGRPKRPLPPSRDSSNV</sequence>
<evidence type="ECO:0000256" key="2">
    <source>
        <dbReference type="SAM" id="Phobius"/>
    </source>
</evidence>
<accession>A0A7M5URA9</accession>
<dbReference type="AlphaFoldDB" id="A0A7M5URA9"/>
<keyword evidence="2" id="KW-0812">Transmembrane</keyword>
<dbReference type="Proteomes" id="UP000594262">
    <property type="component" value="Unplaced"/>
</dbReference>
<feature type="compositionally biased region" description="Acidic residues" evidence="1">
    <location>
        <begin position="198"/>
        <end position="224"/>
    </location>
</feature>
<feature type="transmembrane region" description="Helical" evidence="2">
    <location>
        <begin position="25"/>
        <end position="49"/>
    </location>
</feature>
<name>A0A7M5URA9_9CNID</name>
<feature type="region of interest" description="Disordered" evidence="1">
    <location>
        <begin position="58"/>
        <end position="77"/>
    </location>
</feature>